<dbReference type="EMBL" id="MIEK01000067">
    <property type="protein sequence ID" value="OEH81024.1"/>
    <property type="molecule type" value="Genomic_DNA"/>
</dbReference>
<reference evidence="2 3" key="1">
    <citation type="submission" date="2016-09" db="EMBL/GenBank/DDBJ databases">
        <authorList>
            <person name="Capua I."/>
            <person name="De Benedictis P."/>
            <person name="Joannis T."/>
            <person name="Lombin L.H."/>
            <person name="Cattoli G."/>
        </authorList>
    </citation>
    <scope>NUCLEOTIDE SEQUENCE [LARGE SCALE GENOMIC DNA]</scope>
    <source>
        <strain evidence="2 3">LMG 25899</strain>
    </source>
</reference>
<dbReference type="Proteomes" id="UP000095256">
    <property type="component" value="Unassembled WGS sequence"/>
</dbReference>
<dbReference type="AlphaFoldDB" id="A0A1E5KT21"/>
<evidence type="ECO:0000313" key="3">
    <source>
        <dbReference type="Proteomes" id="UP000095256"/>
    </source>
</evidence>
<proteinExistence type="predicted"/>
<organism evidence="2 3">
    <name type="scientific">Enterococcus rivorum</name>
    <dbReference type="NCBI Taxonomy" id="762845"/>
    <lineage>
        <taxon>Bacteria</taxon>
        <taxon>Bacillati</taxon>
        <taxon>Bacillota</taxon>
        <taxon>Bacilli</taxon>
        <taxon>Lactobacillales</taxon>
        <taxon>Enterococcaceae</taxon>
        <taxon>Enterococcus</taxon>
    </lineage>
</organism>
<dbReference type="RefSeq" id="WP_069700012.1">
    <property type="nucleotide sequence ID" value="NZ_JAGGMA010000005.1"/>
</dbReference>
<accession>A0A1E5KT21</accession>
<protein>
    <submittedName>
        <fullName evidence="2">Uncharacterized protein</fullName>
    </submittedName>
</protein>
<keyword evidence="1" id="KW-0472">Membrane</keyword>
<name>A0A1E5KT21_9ENTE</name>
<sequence length="62" mass="6886">MLIFSLIFFFIGLALLAISGISFRIRALANKTAWGGITIPFALVGIPILLISLILLYFNYPR</sequence>
<keyword evidence="1" id="KW-1133">Transmembrane helix</keyword>
<comment type="caution">
    <text evidence="2">The sequence shown here is derived from an EMBL/GenBank/DDBJ whole genome shotgun (WGS) entry which is preliminary data.</text>
</comment>
<evidence type="ECO:0000256" key="1">
    <source>
        <dbReference type="SAM" id="Phobius"/>
    </source>
</evidence>
<gene>
    <name evidence="2" type="ORF">BCR26_05795</name>
</gene>
<feature type="transmembrane region" description="Helical" evidence="1">
    <location>
        <begin position="37"/>
        <end position="58"/>
    </location>
</feature>
<keyword evidence="3" id="KW-1185">Reference proteome</keyword>
<evidence type="ECO:0000313" key="2">
    <source>
        <dbReference type="EMBL" id="OEH81024.1"/>
    </source>
</evidence>
<keyword evidence="1" id="KW-0812">Transmembrane</keyword>